<feature type="transmembrane region" description="Helical" evidence="5">
    <location>
        <begin position="260"/>
        <end position="280"/>
    </location>
</feature>
<accession>A0A5C6FNI1</accession>
<feature type="transmembrane region" description="Helical" evidence="5">
    <location>
        <begin position="226"/>
        <end position="254"/>
    </location>
</feature>
<gene>
    <name evidence="7" type="primary">yrbG_1</name>
    <name evidence="7" type="ORF">V7x_44980</name>
</gene>
<reference evidence="7 8" key="1">
    <citation type="submission" date="2019-02" db="EMBL/GenBank/DDBJ databases">
        <title>Deep-cultivation of Planctomycetes and their phenomic and genomic characterization uncovers novel biology.</title>
        <authorList>
            <person name="Wiegand S."/>
            <person name="Jogler M."/>
            <person name="Boedeker C."/>
            <person name="Pinto D."/>
            <person name="Vollmers J."/>
            <person name="Rivas-Marin E."/>
            <person name="Kohn T."/>
            <person name="Peeters S.H."/>
            <person name="Heuer A."/>
            <person name="Rast P."/>
            <person name="Oberbeckmann S."/>
            <person name="Bunk B."/>
            <person name="Jeske O."/>
            <person name="Meyerdierks A."/>
            <person name="Storesund J.E."/>
            <person name="Kallscheuer N."/>
            <person name="Luecker S."/>
            <person name="Lage O.M."/>
            <person name="Pohl T."/>
            <person name="Merkel B.J."/>
            <person name="Hornburger P."/>
            <person name="Mueller R.-W."/>
            <person name="Bruemmer F."/>
            <person name="Labrenz M."/>
            <person name="Spormann A.M."/>
            <person name="Op Den Camp H."/>
            <person name="Overmann J."/>
            <person name="Amann R."/>
            <person name="Jetten M.S.M."/>
            <person name="Mascher T."/>
            <person name="Medema M.H."/>
            <person name="Devos D.P."/>
            <person name="Kaster A.-K."/>
            <person name="Ovreas L."/>
            <person name="Rohde M."/>
            <person name="Galperin M.Y."/>
            <person name="Jogler C."/>
        </authorList>
    </citation>
    <scope>NUCLEOTIDE SEQUENCE [LARGE SCALE GENOMIC DNA]</scope>
    <source>
        <strain evidence="7 8">V7</strain>
    </source>
</reference>
<feature type="transmembrane region" description="Helical" evidence="5">
    <location>
        <begin position="159"/>
        <end position="177"/>
    </location>
</feature>
<comment type="subcellular location">
    <subcellularLocation>
        <location evidence="1">Membrane</location>
        <topology evidence="1">Multi-pass membrane protein</topology>
    </subcellularLocation>
</comment>
<evidence type="ECO:0000313" key="8">
    <source>
        <dbReference type="Proteomes" id="UP000316476"/>
    </source>
</evidence>
<evidence type="ECO:0000313" key="7">
    <source>
        <dbReference type="EMBL" id="TWU62762.1"/>
    </source>
</evidence>
<sequence length="310" mass="31584">MLVGGGELLVRGATSIAADMRVSPLVIGLTVVAFGTSAPELGVSLQAAFGGAADVAVGNVIGSNIFNVLLILGLAALVTPLSVASQLIRRDTPLMLAVSVLAFILASDGQIGRGDGLILFATLIVYVVLCVKNARRESVAVQQQFAQEFSSPVVDRPRWVTNVVLVAGGLAMLAGGSKCLVDGAVAVALALGVSEFIIGVTIVAAGTSLPEVVTSIVASYRGEKDVAIGNVVGSNLFNLGCVLGGAACVSPAPIPVAASAIRFDFPVMILVAAACVPFFWTGKRVSRGEGMFLVAGYAVYVDWLILGTPS</sequence>
<feature type="transmembrane region" description="Helical" evidence="5">
    <location>
        <begin position="65"/>
        <end position="87"/>
    </location>
</feature>
<comment type="caution">
    <text evidence="7">The sequence shown here is derived from an EMBL/GenBank/DDBJ whole genome shotgun (WGS) entry which is preliminary data.</text>
</comment>
<dbReference type="InterPro" id="IPR004481">
    <property type="entry name" value="K/Na/Ca-exchanger"/>
</dbReference>
<dbReference type="Gene3D" id="1.20.1420.30">
    <property type="entry name" value="NCX, central ion-binding region"/>
    <property type="match status" value="1"/>
</dbReference>
<dbReference type="Pfam" id="PF01699">
    <property type="entry name" value="Na_Ca_ex"/>
    <property type="match status" value="2"/>
</dbReference>
<evidence type="ECO:0000256" key="3">
    <source>
        <dbReference type="ARBA" id="ARBA00022989"/>
    </source>
</evidence>
<keyword evidence="2 5" id="KW-0812">Transmembrane</keyword>
<dbReference type="PANTHER" id="PTHR10846:SF8">
    <property type="entry name" value="INNER MEMBRANE PROTEIN YRBG"/>
    <property type="match status" value="1"/>
</dbReference>
<evidence type="ECO:0000259" key="6">
    <source>
        <dbReference type="Pfam" id="PF01699"/>
    </source>
</evidence>
<dbReference type="InterPro" id="IPR044880">
    <property type="entry name" value="NCX_ion-bd_dom_sf"/>
</dbReference>
<proteinExistence type="predicted"/>
<dbReference type="GO" id="GO:0005262">
    <property type="term" value="F:calcium channel activity"/>
    <property type="evidence" value="ECO:0007669"/>
    <property type="project" value="TreeGrafter"/>
</dbReference>
<dbReference type="NCBIfam" id="TIGR00367">
    <property type="entry name" value="calcium/sodium antiporter"/>
    <property type="match status" value="1"/>
</dbReference>
<dbReference type="GO" id="GO:0005886">
    <property type="term" value="C:plasma membrane"/>
    <property type="evidence" value="ECO:0007669"/>
    <property type="project" value="TreeGrafter"/>
</dbReference>
<keyword evidence="4 5" id="KW-0472">Membrane</keyword>
<name>A0A5C6FNI1_9PLAN</name>
<dbReference type="GO" id="GO:0008273">
    <property type="term" value="F:calcium, potassium:sodium antiporter activity"/>
    <property type="evidence" value="ECO:0007669"/>
    <property type="project" value="TreeGrafter"/>
</dbReference>
<evidence type="ECO:0000256" key="5">
    <source>
        <dbReference type="SAM" id="Phobius"/>
    </source>
</evidence>
<evidence type="ECO:0000256" key="1">
    <source>
        <dbReference type="ARBA" id="ARBA00004141"/>
    </source>
</evidence>
<dbReference type="AlphaFoldDB" id="A0A5C6FNI1"/>
<feature type="transmembrane region" description="Helical" evidence="5">
    <location>
        <begin position="292"/>
        <end position="309"/>
    </location>
</feature>
<feature type="domain" description="Sodium/calcium exchanger membrane region" evidence="6">
    <location>
        <begin position="2"/>
        <end position="130"/>
    </location>
</feature>
<keyword evidence="3 5" id="KW-1133">Transmembrane helix</keyword>
<evidence type="ECO:0000256" key="2">
    <source>
        <dbReference type="ARBA" id="ARBA00022692"/>
    </source>
</evidence>
<dbReference type="GO" id="GO:0006874">
    <property type="term" value="P:intracellular calcium ion homeostasis"/>
    <property type="evidence" value="ECO:0007669"/>
    <property type="project" value="TreeGrafter"/>
</dbReference>
<evidence type="ECO:0000256" key="4">
    <source>
        <dbReference type="ARBA" id="ARBA00023136"/>
    </source>
</evidence>
<feature type="transmembrane region" description="Helical" evidence="5">
    <location>
        <begin position="117"/>
        <end position="134"/>
    </location>
</feature>
<dbReference type="EMBL" id="SJPZ01000002">
    <property type="protein sequence ID" value="TWU62762.1"/>
    <property type="molecule type" value="Genomic_DNA"/>
</dbReference>
<organism evidence="7 8">
    <name type="scientific">Crateriforma conspicua</name>
    <dbReference type="NCBI Taxonomy" id="2527996"/>
    <lineage>
        <taxon>Bacteria</taxon>
        <taxon>Pseudomonadati</taxon>
        <taxon>Planctomycetota</taxon>
        <taxon>Planctomycetia</taxon>
        <taxon>Planctomycetales</taxon>
        <taxon>Planctomycetaceae</taxon>
        <taxon>Crateriforma</taxon>
    </lineage>
</organism>
<dbReference type="PANTHER" id="PTHR10846">
    <property type="entry name" value="SODIUM/POTASSIUM/CALCIUM EXCHANGER"/>
    <property type="match status" value="1"/>
</dbReference>
<protein>
    <submittedName>
        <fullName evidence="7">Inner membrane protein YrbG</fullName>
    </submittedName>
</protein>
<feature type="domain" description="Sodium/calcium exchanger membrane region" evidence="6">
    <location>
        <begin position="163"/>
        <end position="303"/>
    </location>
</feature>
<dbReference type="InterPro" id="IPR004837">
    <property type="entry name" value="NaCa_Exmemb"/>
</dbReference>
<dbReference type="Proteomes" id="UP000316476">
    <property type="component" value="Unassembled WGS sequence"/>
</dbReference>